<keyword evidence="7 8" id="KW-0472">Membrane</keyword>
<evidence type="ECO:0000313" key="10">
    <source>
        <dbReference type="EMBL" id="GEN59297.1"/>
    </source>
</evidence>
<feature type="transmembrane region" description="Helical" evidence="8">
    <location>
        <begin position="12"/>
        <end position="32"/>
    </location>
</feature>
<dbReference type="EMBL" id="BJYF01000006">
    <property type="protein sequence ID" value="GEN59297.1"/>
    <property type="molecule type" value="Genomic_DNA"/>
</dbReference>
<feature type="transmembrane region" description="Helical" evidence="8">
    <location>
        <begin position="198"/>
        <end position="224"/>
    </location>
</feature>
<comment type="caution">
    <text evidence="10">The sequence shown here is derived from an EMBL/GenBank/DDBJ whole genome shotgun (WGS) entry which is preliminary data.</text>
</comment>
<proteinExistence type="inferred from homology"/>
<dbReference type="PANTHER" id="PTHR42929:SF5">
    <property type="entry name" value="ABC TRANSPORTER PERMEASE PROTEIN"/>
    <property type="match status" value="1"/>
</dbReference>
<sequence length="282" mass="30031">MLTGRRLSARALLWVPAVTMSAMIVAVLIVLLDYSLGYVSVSADAGGSRFALYRALLSSSSFHRTIMETLWLAGIVTALCNVMGFPLARAILLTPSPSLRRSVLLGLFAVLMSGAVTRGYAWMLILDKRGLLNAALVALHCPPARLNNSMGAVVVTMTSVTLPFYVLTLFGALKNVTPEIERAAANLGATSWQRLRHVVLPLAAPGLVAANTVCFSLSLGAFLYPELLGGGRVRVLATAIYEDVQTAYDVPRAAAMSVLFLSVALLLRSLLAVSARWAGDGR</sequence>
<protein>
    <recommendedName>
        <fullName evidence="9">ABC transmembrane type-1 domain-containing protein</fullName>
    </recommendedName>
</protein>
<dbReference type="PANTHER" id="PTHR42929">
    <property type="entry name" value="INNER MEMBRANE ABC TRANSPORTER PERMEASE PROTEIN YDCU-RELATED-RELATED"/>
    <property type="match status" value="1"/>
</dbReference>
<evidence type="ECO:0000256" key="6">
    <source>
        <dbReference type="ARBA" id="ARBA00022989"/>
    </source>
</evidence>
<dbReference type="GO" id="GO:0005886">
    <property type="term" value="C:plasma membrane"/>
    <property type="evidence" value="ECO:0007669"/>
    <property type="project" value="UniProtKB-SubCell"/>
</dbReference>
<dbReference type="OrthoDB" id="7915284at2"/>
<keyword evidence="5 8" id="KW-0812">Transmembrane</keyword>
<evidence type="ECO:0000256" key="2">
    <source>
        <dbReference type="ARBA" id="ARBA00007069"/>
    </source>
</evidence>
<feature type="transmembrane region" description="Helical" evidence="8">
    <location>
        <begin position="253"/>
        <end position="273"/>
    </location>
</feature>
<gene>
    <name evidence="10" type="ORF">ANI02nite_11810</name>
</gene>
<keyword evidence="11" id="KW-1185">Reference proteome</keyword>
<evidence type="ECO:0000256" key="5">
    <source>
        <dbReference type="ARBA" id="ARBA00022692"/>
    </source>
</evidence>
<dbReference type="STRING" id="1120919.GCA_000429165_02094"/>
<dbReference type="Proteomes" id="UP000321635">
    <property type="component" value="Unassembled WGS sequence"/>
</dbReference>
<accession>A0A511X8M0</accession>
<dbReference type="PROSITE" id="PS50928">
    <property type="entry name" value="ABC_TM1"/>
    <property type="match status" value="1"/>
</dbReference>
<evidence type="ECO:0000256" key="4">
    <source>
        <dbReference type="ARBA" id="ARBA00022475"/>
    </source>
</evidence>
<comment type="similarity">
    <text evidence="2">Belongs to the binding-protein-dependent transport system permease family. CysTW subfamily.</text>
</comment>
<name>A0A511X8M0_9PROT</name>
<evidence type="ECO:0000256" key="8">
    <source>
        <dbReference type="RuleBase" id="RU363032"/>
    </source>
</evidence>
<evidence type="ECO:0000256" key="7">
    <source>
        <dbReference type="ARBA" id="ARBA00023136"/>
    </source>
</evidence>
<comment type="subcellular location">
    <subcellularLocation>
        <location evidence="1 8">Cell membrane</location>
        <topology evidence="1 8">Multi-pass membrane protein</topology>
    </subcellularLocation>
</comment>
<feature type="transmembrane region" description="Helical" evidence="8">
    <location>
        <begin position="104"/>
        <end position="125"/>
    </location>
</feature>
<organism evidence="10 11">
    <name type="scientific">Acetobacter nitrogenifigens DSM 23921 = NBRC 105050</name>
    <dbReference type="NCBI Taxonomy" id="1120919"/>
    <lineage>
        <taxon>Bacteria</taxon>
        <taxon>Pseudomonadati</taxon>
        <taxon>Pseudomonadota</taxon>
        <taxon>Alphaproteobacteria</taxon>
        <taxon>Acetobacterales</taxon>
        <taxon>Acetobacteraceae</taxon>
        <taxon>Acetobacter</taxon>
    </lineage>
</organism>
<reference evidence="10 11" key="1">
    <citation type="submission" date="2019-07" db="EMBL/GenBank/DDBJ databases">
        <title>Whole genome shotgun sequence of Acetobacter nitrogenifigens NBRC 105050.</title>
        <authorList>
            <person name="Hosoyama A."/>
            <person name="Uohara A."/>
            <person name="Ohji S."/>
            <person name="Ichikawa N."/>
        </authorList>
    </citation>
    <scope>NUCLEOTIDE SEQUENCE [LARGE SCALE GENOMIC DNA]</scope>
    <source>
        <strain evidence="10 11">NBRC 105050</strain>
    </source>
</reference>
<dbReference type="AlphaFoldDB" id="A0A511X8M0"/>
<dbReference type="CDD" id="cd06261">
    <property type="entry name" value="TM_PBP2"/>
    <property type="match status" value="1"/>
</dbReference>
<evidence type="ECO:0000259" key="9">
    <source>
        <dbReference type="PROSITE" id="PS50928"/>
    </source>
</evidence>
<dbReference type="Gene3D" id="1.10.3720.10">
    <property type="entry name" value="MetI-like"/>
    <property type="match status" value="1"/>
</dbReference>
<dbReference type="InterPro" id="IPR035906">
    <property type="entry name" value="MetI-like_sf"/>
</dbReference>
<dbReference type="Pfam" id="PF00528">
    <property type="entry name" value="BPD_transp_1"/>
    <property type="match status" value="1"/>
</dbReference>
<evidence type="ECO:0000256" key="1">
    <source>
        <dbReference type="ARBA" id="ARBA00004651"/>
    </source>
</evidence>
<keyword evidence="3 8" id="KW-0813">Transport</keyword>
<dbReference type="SUPFAM" id="SSF161098">
    <property type="entry name" value="MetI-like"/>
    <property type="match status" value="1"/>
</dbReference>
<evidence type="ECO:0000313" key="11">
    <source>
        <dbReference type="Proteomes" id="UP000321635"/>
    </source>
</evidence>
<feature type="transmembrane region" description="Helical" evidence="8">
    <location>
        <begin position="152"/>
        <end position="173"/>
    </location>
</feature>
<feature type="transmembrane region" description="Helical" evidence="8">
    <location>
        <begin position="70"/>
        <end position="92"/>
    </location>
</feature>
<evidence type="ECO:0000256" key="3">
    <source>
        <dbReference type="ARBA" id="ARBA00022448"/>
    </source>
</evidence>
<feature type="domain" description="ABC transmembrane type-1" evidence="9">
    <location>
        <begin position="66"/>
        <end position="271"/>
    </location>
</feature>
<keyword evidence="6 8" id="KW-1133">Transmembrane helix</keyword>
<dbReference type="GO" id="GO:0055085">
    <property type="term" value="P:transmembrane transport"/>
    <property type="evidence" value="ECO:0007669"/>
    <property type="project" value="InterPro"/>
</dbReference>
<dbReference type="InterPro" id="IPR000515">
    <property type="entry name" value="MetI-like"/>
</dbReference>
<keyword evidence="4" id="KW-1003">Cell membrane</keyword>